<evidence type="ECO:0000256" key="3">
    <source>
        <dbReference type="PROSITE-ProRule" id="PRU00492"/>
    </source>
</evidence>
<evidence type="ECO:0000313" key="5">
    <source>
        <dbReference type="EMBL" id="PIU36326.1"/>
    </source>
</evidence>
<dbReference type="EMBL" id="PEWZ01000012">
    <property type="protein sequence ID" value="PIU36326.1"/>
    <property type="molecule type" value="Genomic_DNA"/>
</dbReference>
<keyword evidence="2 3" id="KW-0067">ATP-binding</keyword>
<evidence type="ECO:0000256" key="2">
    <source>
        <dbReference type="ARBA" id="ARBA00022840"/>
    </source>
</evidence>
<dbReference type="GO" id="GO:0003677">
    <property type="term" value="F:DNA binding"/>
    <property type="evidence" value="ECO:0007669"/>
    <property type="project" value="InterPro"/>
</dbReference>
<feature type="domain" description="ATP-cone" evidence="4">
    <location>
        <begin position="5"/>
        <end position="86"/>
    </location>
</feature>
<comment type="caution">
    <text evidence="5">The sequence shown here is derived from an EMBL/GenBank/DDBJ whole genome shotgun (WGS) entry which is preliminary data.</text>
</comment>
<evidence type="ECO:0000259" key="4">
    <source>
        <dbReference type="PROSITE" id="PS51161"/>
    </source>
</evidence>
<dbReference type="GO" id="GO:0009307">
    <property type="term" value="P:DNA restriction-modification system"/>
    <property type="evidence" value="ECO:0007669"/>
    <property type="project" value="InterPro"/>
</dbReference>
<dbReference type="InterPro" id="IPR011335">
    <property type="entry name" value="Restrct_endonuc-II-like"/>
</dbReference>
<dbReference type="GO" id="GO:0005524">
    <property type="term" value="F:ATP binding"/>
    <property type="evidence" value="ECO:0007669"/>
    <property type="project" value="UniProtKB-UniRule"/>
</dbReference>
<sequence length="244" mass="27204">MGNVINVIKATGEIEPFSEEKVISSLLRAGASRQLAEDIIAQTKPSLYQNIPTFEIYSTVMKILKKEQRPIAEKYNLKKAIMDLGPTGYPFEKFVAVVLQATGCQVATNKIVQGKCVSHEIDVIAQNKEKYMIECKFHGIPGGRTDIKVALYTYARFLDVKDKGGFDIPWLITNTKLTQEVKTYALCVGMKVTAWDYPEGDSLNEMIDKSGLYPITASTTLPEQKKLELIEKGIVFSRDLSGKV</sequence>
<dbReference type="InterPro" id="IPR007560">
    <property type="entry name" value="Restrct_endonuc_IV_Mrr"/>
</dbReference>
<dbReference type="Gene3D" id="3.40.1350.10">
    <property type="match status" value="1"/>
</dbReference>
<evidence type="ECO:0000256" key="1">
    <source>
        <dbReference type="ARBA" id="ARBA00022741"/>
    </source>
</evidence>
<accession>A0A2M6YS50</accession>
<proteinExistence type="predicted"/>
<dbReference type="PROSITE" id="PS51161">
    <property type="entry name" value="ATP_CONE"/>
    <property type="match status" value="1"/>
</dbReference>
<dbReference type="GO" id="GO:0004519">
    <property type="term" value="F:endonuclease activity"/>
    <property type="evidence" value="ECO:0007669"/>
    <property type="project" value="InterPro"/>
</dbReference>
<protein>
    <submittedName>
        <fullName evidence="5">ATPase</fullName>
    </submittedName>
</protein>
<keyword evidence="1 3" id="KW-0547">Nucleotide-binding</keyword>
<dbReference type="SUPFAM" id="SSF52980">
    <property type="entry name" value="Restriction endonuclease-like"/>
    <property type="match status" value="1"/>
</dbReference>
<dbReference type="InterPro" id="IPR005144">
    <property type="entry name" value="ATP-cone_dom"/>
</dbReference>
<dbReference type="Proteomes" id="UP000229502">
    <property type="component" value="Unassembled WGS sequence"/>
</dbReference>
<dbReference type="InterPro" id="IPR011856">
    <property type="entry name" value="tRNA_endonuc-like_dom_sf"/>
</dbReference>
<organism evidence="5 6">
    <name type="scientific">Candidatus Shapirobacteria bacterium CG07_land_8_20_14_0_80_39_18</name>
    <dbReference type="NCBI Taxonomy" id="1974882"/>
    <lineage>
        <taxon>Bacteria</taxon>
        <taxon>Candidatus Shapironibacteriota</taxon>
    </lineage>
</organism>
<name>A0A2M6YS50_9BACT</name>
<gene>
    <name evidence="5" type="ORF">COT03_00170</name>
</gene>
<evidence type="ECO:0000313" key="6">
    <source>
        <dbReference type="Proteomes" id="UP000229502"/>
    </source>
</evidence>
<dbReference type="Pfam" id="PF03477">
    <property type="entry name" value="ATP-cone"/>
    <property type="match status" value="1"/>
</dbReference>
<dbReference type="Pfam" id="PF04471">
    <property type="entry name" value="Mrr_cat"/>
    <property type="match status" value="1"/>
</dbReference>
<dbReference type="AlphaFoldDB" id="A0A2M6YS50"/>
<reference evidence="6" key="1">
    <citation type="submission" date="2017-09" db="EMBL/GenBank/DDBJ databases">
        <title>Depth-based differentiation of microbial function through sediment-hosted aquifers and enrichment of novel symbionts in the deep terrestrial subsurface.</title>
        <authorList>
            <person name="Probst A.J."/>
            <person name="Ladd B."/>
            <person name="Jarett J.K."/>
            <person name="Geller-Mcgrath D.E."/>
            <person name="Sieber C.M.K."/>
            <person name="Emerson J.B."/>
            <person name="Anantharaman K."/>
            <person name="Thomas B.C."/>
            <person name="Malmstrom R."/>
            <person name="Stieglmeier M."/>
            <person name="Klingl A."/>
            <person name="Woyke T."/>
            <person name="Ryan C.M."/>
            <person name="Banfield J.F."/>
        </authorList>
    </citation>
    <scope>NUCLEOTIDE SEQUENCE [LARGE SCALE GENOMIC DNA]</scope>
</reference>